<proteinExistence type="predicted"/>
<evidence type="ECO:0000313" key="3">
    <source>
        <dbReference type="Proteomes" id="UP001162640"/>
    </source>
</evidence>
<dbReference type="EMBL" id="BLQM01000082">
    <property type="protein sequence ID" value="GMH60957.1"/>
    <property type="molecule type" value="Genomic_DNA"/>
</dbReference>
<keyword evidence="1" id="KW-0812">Transmembrane</keyword>
<evidence type="ECO:0000313" key="2">
    <source>
        <dbReference type="EMBL" id="GMH60957.1"/>
    </source>
</evidence>
<feature type="transmembrane region" description="Helical" evidence="1">
    <location>
        <begin position="58"/>
        <end position="78"/>
    </location>
</feature>
<dbReference type="AlphaFoldDB" id="A0A9W6ZV18"/>
<protein>
    <submittedName>
        <fullName evidence="2">Uncharacterized protein</fullName>
    </submittedName>
</protein>
<gene>
    <name evidence="2" type="ORF">TL16_g03157</name>
</gene>
<dbReference type="Proteomes" id="UP001162640">
    <property type="component" value="Unassembled WGS sequence"/>
</dbReference>
<evidence type="ECO:0000256" key="1">
    <source>
        <dbReference type="SAM" id="Phobius"/>
    </source>
</evidence>
<reference evidence="3" key="1">
    <citation type="journal article" date="2023" name="Commun. Biol.">
        <title>Genome analysis of Parmales, the sister group of diatoms, reveals the evolutionary specialization of diatoms from phago-mixotrophs to photoautotrophs.</title>
        <authorList>
            <person name="Ban H."/>
            <person name="Sato S."/>
            <person name="Yoshikawa S."/>
            <person name="Yamada K."/>
            <person name="Nakamura Y."/>
            <person name="Ichinomiya M."/>
            <person name="Sato N."/>
            <person name="Blanc-Mathieu R."/>
            <person name="Endo H."/>
            <person name="Kuwata A."/>
            <person name="Ogata H."/>
        </authorList>
    </citation>
    <scope>NUCLEOTIDE SEQUENCE [LARGE SCALE GENOMIC DNA]</scope>
</reference>
<comment type="caution">
    <text evidence="2">The sequence shown here is derived from an EMBL/GenBank/DDBJ whole genome shotgun (WGS) entry which is preliminary data.</text>
</comment>
<organism evidence="2 3">
    <name type="scientific">Triparma laevis f. inornata</name>
    <dbReference type="NCBI Taxonomy" id="1714386"/>
    <lineage>
        <taxon>Eukaryota</taxon>
        <taxon>Sar</taxon>
        <taxon>Stramenopiles</taxon>
        <taxon>Ochrophyta</taxon>
        <taxon>Bolidophyceae</taxon>
        <taxon>Parmales</taxon>
        <taxon>Triparmaceae</taxon>
        <taxon>Triparma</taxon>
    </lineage>
</organism>
<sequence length="261" mass="29272">MHNTTFDYTISFEKDVEFYPDAIELAKIVFSVLCVMFTMAISLKYHVGEGTKKYRKNFVLFALITLITVQYYQLWFALLTVPVDFPATARRWDCLKSSKGGKVAWGNSQTHSINPCFCYVNATCSLSNGQVFNVTVQDKAGYNASETSDVCILDPDATCSFKNNDIERLLESAPQRDCNAARGAMCSPGQPCTPCEWSRKEEFGDRWSRCSMCNSNNDGKCDFVPGVGPYCYKSASSREVVPCTKCCTEKVIEYDTDGFCF</sequence>
<keyword evidence="1" id="KW-1133">Transmembrane helix</keyword>
<keyword evidence="1" id="KW-0472">Membrane</keyword>
<name>A0A9W6ZV18_9STRA</name>
<accession>A0A9W6ZV18</accession>
<feature type="transmembrane region" description="Helical" evidence="1">
    <location>
        <begin position="28"/>
        <end position="46"/>
    </location>
</feature>